<organism evidence="1 2">
    <name type="scientific">Stenotrophomonas tumulicola</name>
    <dbReference type="NCBI Taxonomy" id="1685415"/>
    <lineage>
        <taxon>Bacteria</taxon>
        <taxon>Pseudomonadati</taxon>
        <taxon>Pseudomonadota</taxon>
        <taxon>Gammaproteobacteria</taxon>
        <taxon>Lysobacterales</taxon>
        <taxon>Lysobacteraceae</taxon>
        <taxon>Stenotrophomonas</taxon>
    </lineage>
</organism>
<gene>
    <name evidence="1" type="ORF">H4O11_00055</name>
</gene>
<accession>A0A7W3FIL8</accession>
<name>A0A7W3FIL8_9GAMM</name>
<evidence type="ECO:0000313" key="2">
    <source>
        <dbReference type="Proteomes" id="UP000547058"/>
    </source>
</evidence>
<reference evidence="1 2" key="1">
    <citation type="submission" date="2020-08" db="EMBL/GenBank/DDBJ databases">
        <title>Stenotrophomonas tumulicola JCM 30961.</title>
        <authorList>
            <person name="Deng Y."/>
        </authorList>
    </citation>
    <scope>NUCLEOTIDE SEQUENCE [LARGE SCALE GENOMIC DNA]</scope>
    <source>
        <strain evidence="1 2">JCM 30961</strain>
    </source>
</reference>
<dbReference type="RefSeq" id="WP_182337388.1">
    <property type="nucleotide sequence ID" value="NZ_JACGXS010000001.1"/>
</dbReference>
<proteinExistence type="predicted"/>
<comment type="caution">
    <text evidence="1">The sequence shown here is derived from an EMBL/GenBank/DDBJ whole genome shotgun (WGS) entry which is preliminary data.</text>
</comment>
<dbReference type="AlphaFoldDB" id="A0A7W3FIL8"/>
<evidence type="ECO:0000313" key="1">
    <source>
        <dbReference type="EMBL" id="MBA8680203.1"/>
    </source>
</evidence>
<dbReference type="EMBL" id="JACGXS010000001">
    <property type="protein sequence ID" value="MBA8680203.1"/>
    <property type="molecule type" value="Genomic_DNA"/>
</dbReference>
<dbReference type="Proteomes" id="UP000547058">
    <property type="component" value="Unassembled WGS sequence"/>
</dbReference>
<keyword evidence="2" id="KW-1185">Reference proteome</keyword>
<sequence>MNKEMHLEQAEQEYAESVQEAIEEVAATWVAKGMGREEALSRAHDAVNGALEADHDPTGVQQLLPENQIPALPADTALRRQVAAIARDLKRG</sequence>
<protein>
    <submittedName>
        <fullName evidence="1">Uncharacterized protein</fullName>
    </submittedName>
</protein>